<keyword evidence="4" id="KW-1185">Reference proteome</keyword>
<evidence type="ECO:0000313" key="3">
    <source>
        <dbReference type="EMBL" id="OBZ86440.1"/>
    </source>
</evidence>
<dbReference type="Pfam" id="PF01553">
    <property type="entry name" value="Acyltransferase"/>
    <property type="match status" value="1"/>
</dbReference>
<name>A0A1C7NBR8_9FUNG</name>
<keyword evidence="1" id="KW-0472">Membrane</keyword>
<dbReference type="GO" id="GO:0008654">
    <property type="term" value="P:phospholipid biosynthetic process"/>
    <property type="evidence" value="ECO:0007669"/>
    <property type="project" value="TreeGrafter"/>
</dbReference>
<dbReference type="AlphaFoldDB" id="A0A1C7NBR8"/>
<feature type="transmembrane region" description="Helical" evidence="1">
    <location>
        <begin position="434"/>
        <end position="457"/>
    </location>
</feature>
<dbReference type="SUPFAM" id="SSF69593">
    <property type="entry name" value="Glycerol-3-phosphate (1)-acyltransferase"/>
    <property type="match status" value="2"/>
</dbReference>
<dbReference type="OrthoDB" id="2427554at2759"/>
<dbReference type="Proteomes" id="UP000093000">
    <property type="component" value="Unassembled WGS sequence"/>
</dbReference>
<proteinExistence type="predicted"/>
<gene>
    <name evidence="3" type="ORF">A0J61_05514</name>
</gene>
<dbReference type="PANTHER" id="PTHR31605">
    <property type="entry name" value="GLYCEROL-3-PHOSPHATE O-ACYLTRANSFERASE 1"/>
    <property type="match status" value="1"/>
</dbReference>
<dbReference type="STRING" id="101091.A0A1C7NBR8"/>
<keyword evidence="1" id="KW-0812">Transmembrane</keyword>
<evidence type="ECO:0000256" key="1">
    <source>
        <dbReference type="SAM" id="Phobius"/>
    </source>
</evidence>
<feature type="transmembrane region" description="Helical" evidence="1">
    <location>
        <begin position="380"/>
        <end position="404"/>
    </location>
</feature>
<dbReference type="InterPro" id="IPR002123">
    <property type="entry name" value="Plipid/glycerol_acylTrfase"/>
</dbReference>
<dbReference type="SMART" id="SM00563">
    <property type="entry name" value="PlsC"/>
    <property type="match status" value="1"/>
</dbReference>
<dbReference type="GO" id="GO:0016287">
    <property type="term" value="F:glycerone-phosphate O-acyltransferase activity"/>
    <property type="evidence" value="ECO:0007669"/>
    <property type="project" value="TreeGrafter"/>
</dbReference>
<organism evidence="3 4">
    <name type="scientific">Choanephora cucurbitarum</name>
    <dbReference type="NCBI Taxonomy" id="101091"/>
    <lineage>
        <taxon>Eukaryota</taxon>
        <taxon>Fungi</taxon>
        <taxon>Fungi incertae sedis</taxon>
        <taxon>Mucoromycota</taxon>
        <taxon>Mucoromycotina</taxon>
        <taxon>Mucoromycetes</taxon>
        <taxon>Mucorales</taxon>
        <taxon>Mucorineae</taxon>
        <taxon>Choanephoraceae</taxon>
        <taxon>Choanephoroideae</taxon>
        <taxon>Choanephora</taxon>
    </lineage>
</organism>
<accession>A0A1C7NBR8</accession>
<reference evidence="3 4" key="1">
    <citation type="submission" date="2016-03" db="EMBL/GenBank/DDBJ databases">
        <title>Choanephora cucurbitarum.</title>
        <authorList>
            <person name="Min B."/>
            <person name="Park H."/>
            <person name="Park J.-H."/>
            <person name="Shin H.-D."/>
            <person name="Choi I.-G."/>
        </authorList>
    </citation>
    <scope>NUCLEOTIDE SEQUENCE [LARGE SCALE GENOMIC DNA]</scope>
    <source>
        <strain evidence="3 4">KUS-F28377</strain>
    </source>
</reference>
<dbReference type="GO" id="GO:0004366">
    <property type="term" value="F:glycerol-3-phosphate O-acyltransferase activity"/>
    <property type="evidence" value="ECO:0007669"/>
    <property type="project" value="TreeGrafter"/>
</dbReference>
<keyword evidence="1" id="KW-1133">Transmembrane helix</keyword>
<feature type="domain" description="Phospholipid/glycerol acyltransferase" evidence="2">
    <location>
        <begin position="40"/>
        <end position="236"/>
    </location>
</feature>
<protein>
    <recommendedName>
        <fullName evidence="2">Phospholipid/glycerol acyltransferase domain-containing protein</fullName>
    </recommendedName>
</protein>
<feature type="transmembrane region" description="Helical" evidence="1">
    <location>
        <begin position="469"/>
        <end position="487"/>
    </location>
</feature>
<dbReference type="PANTHER" id="PTHR31605:SF0">
    <property type="entry name" value="GLYCEROL-3-PHOSPHATE O-ACYLTRANSFERASE 1"/>
    <property type="match status" value="1"/>
</dbReference>
<dbReference type="InterPro" id="IPR052744">
    <property type="entry name" value="GPAT/DAPAT"/>
</dbReference>
<evidence type="ECO:0000313" key="4">
    <source>
        <dbReference type="Proteomes" id="UP000093000"/>
    </source>
</evidence>
<comment type="caution">
    <text evidence="3">The sequence shown here is derived from an EMBL/GenBank/DDBJ whole genome shotgun (WGS) entry which is preliminary data.</text>
</comment>
<evidence type="ECO:0000259" key="2">
    <source>
        <dbReference type="SMART" id="SM00563"/>
    </source>
</evidence>
<dbReference type="InParanoid" id="A0A1C7NBR8"/>
<dbReference type="EMBL" id="LUGH01000299">
    <property type="protein sequence ID" value="OBZ86440.1"/>
    <property type="molecule type" value="Genomic_DNA"/>
</dbReference>
<sequence length="568" mass="64894">MESSIGYKAVQTLFQFTCHLLFRELKITGAHHIPTTEPCIFIVAPHSNQFIDPCLFMGMCPRPTYAIMAASACRLSLVGQFGKILNAIPVVRPQDVMSLGSGQIRYNQKENQIEGKGTQFLSEVHVRDSIVVQNKSYHVVQVTSNTILQVLHVNEEQEDIFADYQIMPYINQSNIYEGVHNHLNQHHAIALFPEGASHDQTEILPLRAGFAVMALGAAAKNAKLDVKLVPVGLNYSHPERFRSKVVISYGQPFSLDPIEVEQYRLGDRKHAVNRLLERSDQALKRVIVNAPNHQTLTIIRAARRLYLSKRNSFEQAVETDRCFVQLWAKVKQKNPARLDAIEKQIELYQDSLHFLGIKDDQVDKLNTTPVKAVIQLTVCVIQLILLAGLCTPAFILNLPLIWILKTISKRKQKELLASSRFRITGKDVVSTWRVIPAVFIAPIVYSVHALCYLSVLYNYRNHWSLKVKLIQTGYAWLIQPVLSYLLIRFSDKGIYLYRFVRPLYLAISNPRVGNLIQTKRQKLSEEITKFVHEYSPELEFLSTDSKHQQRLKTTKKKVDLRVFCKSLL</sequence>